<sequence>NGATTPEKFADLRKKIDLIYDDDKEKYHLALKHYHESLEMKITSSEAFLGQTFFSPVTGPRTRTADMRSGKTVVRYK</sequence>
<feature type="non-terminal residue" evidence="1">
    <location>
        <position position="77"/>
    </location>
</feature>
<organism evidence="1 3">
    <name type="scientific">Didymodactylos carnosus</name>
    <dbReference type="NCBI Taxonomy" id="1234261"/>
    <lineage>
        <taxon>Eukaryota</taxon>
        <taxon>Metazoa</taxon>
        <taxon>Spiralia</taxon>
        <taxon>Gnathifera</taxon>
        <taxon>Rotifera</taxon>
        <taxon>Eurotatoria</taxon>
        <taxon>Bdelloidea</taxon>
        <taxon>Philodinida</taxon>
        <taxon>Philodinidae</taxon>
        <taxon>Didymodactylos</taxon>
    </lineage>
</organism>
<evidence type="ECO:0000313" key="3">
    <source>
        <dbReference type="Proteomes" id="UP000663829"/>
    </source>
</evidence>
<gene>
    <name evidence="1" type="ORF">GPM918_LOCUS30479</name>
    <name evidence="2" type="ORF">SRO942_LOCUS31095</name>
</gene>
<dbReference type="EMBL" id="CAJOBC010059368">
    <property type="protein sequence ID" value="CAF4203983.1"/>
    <property type="molecule type" value="Genomic_DNA"/>
</dbReference>
<comment type="caution">
    <text evidence="1">The sequence shown here is derived from an EMBL/GenBank/DDBJ whole genome shotgun (WGS) entry which is preliminary data.</text>
</comment>
<dbReference type="AlphaFoldDB" id="A0A815GQE4"/>
<dbReference type="EMBL" id="CAJNOQ010014459">
    <property type="protein sequence ID" value="CAF1342006.1"/>
    <property type="molecule type" value="Genomic_DNA"/>
</dbReference>
<protein>
    <submittedName>
        <fullName evidence="1">Uncharacterized protein</fullName>
    </submittedName>
</protein>
<accession>A0A815GQE4</accession>
<evidence type="ECO:0000313" key="1">
    <source>
        <dbReference type="EMBL" id="CAF1342006.1"/>
    </source>
</evidence>
<keyword evidence="3" id="KW-1185">Reference proteome</keyword>
<dbReference type="Proteomes" id="UP000663829">
    <property type="component" value="Unassembled WGS sequence"/>
</dbReference>
<name>A0A815GQE4_9BILA</name>
<evidence type="ECO:0000313" key="2">
    <source>
        <dbReference type="EMBL" id="CAF4203983.1"/>
    </source>
</evidence>
<dbReference type="Proteomes" id="UP000681722">
    <property type="component" value="Unassembled WGS sequence"/>
</dbReference>
<proteinExistence type="predicted"/>
<reference evidence="1" key="1">
    <citation type="submission" date="2021-02" db="EMBL/GenBank/DDBJ databases">
        <authorList>
            <person name="Nowell W R."/>
        </authorList>
    </citation>
    <scope>NUCLEOTIDE SEQUENCE</scope>
</reference>